<reference evidence="3" key="1">
    <citation type="journal article" date="2019" name="Int. J. Syst. Evol. Microbiol.">
        <title>The Global Catalogue of Microorganisms (GCM) 10K type strain sequencing project: providing services to taxonomists for standard genome sequencing and annotation.</title>
        <authorList>
            <consortium name="The Broad Institute Genomics Platform"/>
            <consortium name="The Broad Institute Genome Sequencing Center for Infectious Disease"/>
            <person name="Wu L."/>
            <person name="Ma J."/>
        </authorList>
    </citation>
    <scope>NUCLEOTIDE SEQUENCE [LARGE SCALE GENOMIC DNA]</scope>
    <source>
        <strain evidence="3">CGMCC 1.8985</strain>
    </source>
</reference>
<keyword evidence="1" id="KW-0812">Transmembrane</keyword>
<keyword evidence="1" id="KW-0472">Membrane</keyword>
<evidence type="ECO:0000256" key="1">
    <source>
        <dbReference type="SAM" id="Phobius"/>
    </source>
</evidence>
<proteinExistence type="predicted"/>
<feature type="transmembrane region" description="Helical" evidence="1">
    <location>
        <begin position="102"/>
        <end position="124"/>
    </location>
</feature>
<evidence type="ECO:0000313" key="3">
    <source>
        <dbReference type="Proteomes" id="UP000599009"/>
    </source>
</evidence>
<keyword evidence="3" id="KW-1185">Reference proteome</keyword>
<feature type="transmembrane region" description="Helical" evidence="1">
    <location>
        <begin position="68"/>
        <end position="90"/>
    </location>
</feature>
<organism evidence="2 3">
    <name type="scientific">Luteimonas terricola</name>
    <dbReference type="NCBI Taxonomy" id="645597"/>
    <lineage>
        <taxon>Bacteria</taxon>
        <taxon>Pseudomonadati</taxon>
        <taxon>Pseudomonadota</taxon>
        <taxon>Gammaproteobacteria</taxon>
        <taxon>Lysobacterales</taxon>
        <taxon>Lysobacteraceae</taxon>
        <taxon>Luteimonas</taxon>
    </lineage>
</organism>
<accession>A0ABQ2EMF0</accession>
<keyword evidence="1" id="KW-1133">Transmembrane helix</keyword>
<dbReference type="RefSeq" id="WP_132987247.1">
    <property type="nucleotide sequence ID" value="NZ_BMME01000004.1"/>
</dbReference>
<dbReference type="EMBL" id="BMME01000004">
    <property type="protein sequence ID" value="GGK17132.1"/>
    <property type="molecule type" value="Genomic_DNA"/>
</dbReference>
<sequence length="133" mass="14887">MRIALAIYASIFLLLYLYGLLLRVRSIKSDLASHGPRKTYGDLTLVLASGLMFVACYGYVVQRPILHPWFWAAFFVVSVGSLLWSGRFISSLQSEHGTRAGLVAYLVNTVLVLPIDLAVFLYAFRSAQVWQQA</sequence>
<feature type="transmembrane region" description="Helical" evidence="1">
    <location>
        <begin position="6"/>
        <end position="22"/>
    </location>
</feature>
<evidence type="ECO:0008006" key="4">
    <source>
        <dbReference type="Google" id="ProtNLM"/>
    </source>
</evidence>
<dbReference type="Proteomes" id="UP000599009">
    <property type="component" value="Unassembled WGS sequence"/>
</dbReference>
<protein>
    <recommendedName>
        <fullName evidence="4">DUF4345 domain-containing protein</fullName>
    </recommendedName>
</protein>
<feature type="transmembrane region" description="Helical" evidence="1">
    <location>
        <begin position="43"/>
        <end position="62"/>
    </location>
</feature>
<name>A0ABQ2EMF0_9GAMM</name>
<comment type="caution">
    <text evidence="2">The sequence shown here is derived from an EMBL/GenBank/DDBJ whole genome shotgun (WGS) entry which is preliminary data.</text>
</comment>
<gene>
    <name evidence="2" type="ORF">GCM10011394_27900</name>
</gene>
<evidence type="ECO:0000313" key="2">
    <source>
        <dbReference type="EMBL" id="GGK17132.1"/>
    </source>
</evidence>